<dbReference type="Pfam" id="PF07910">
    <property type="entry name" value="Peptidase_C78"/>
    <property type="match status" value="1"/>
</dbReference>
<proteinExistence type="predicted"/>
<feature type="domain" description="UFSP1/2/DUB catalytic" evidence="2">
    <location>
        <begin position="22"/>
        <end position="198"/>
    </location>
</feature>
<reference evidence="4" key="1">
    <citation type="journal article" date="2013" name="Nature">
        <title>Pan genome of the phytoplankton Emiliania underpins its global distribution.</title>
        <authorList>
            <person name="Read B.A."/>
            <person name="Kegel J."/>
            <person name="Klute M.J."/>
            <person name="Kuo A."/>
            <person name="Lefebvre S.C."/>
            <person name="Maumus F."/>
            <person name="Mayer C."/>
            <person name="Miller J."/>
            <person name="Monier A."/>
            <person name="Salamov A."/>
            <person name="Young J."/>
            <person name="Aguilar M."/>
            <person name="Claverie J.M."/>
            <person name="Frickenhaus S."/>
            <person name="Gonzalez K."/>
            <person name="Herman E.K."/>
            <person name="Lin Y.C."/>
            <person name="Napier J."/>
            <person name="Ogata H."/>
            <person name="Sarno A.F."/>
            <person name="Shmutz J."/>
            <person name="Schroeder D."/>
            <person name="de Vargas C."/>
            <person name="Verret F."/>
            <person name="von Dassow P."/>
            <person name="Valentin K."/>
            <person name="Van de Peer Y."/>
            <person name="Wheeler G."/>
            <person name="Dacks J.B."/>
            <person name="Delwiche C.F."/>
            <person name="Dyhrman S.T."/>
            <person name="Glockner G."/>
            <person name="John U."/>
            <person name="Richards T."/>
            <person name="Worden A.Z."/>
            <person name="Zhang X."/>
            <person name="Grigoriev I.V."/>
            <person name="Allen A.E."/>
            <person name="Bidle K."/>
            <person name="Borodovsky M."/>
            <person name="Bowler C."/>
            <person name="Brownlee C."/>
            <person name="Cock J.M."/>
            <person name="Elias M."/>
            <person name="Gladyshev V.N."/>
            <person name="Groth M."/>
            <person name="Guda C."/>
            <person name="Hadaegh A."/>
            <person name="Iglesias-Rodriguez M.D."/>
            <person name="Jenkins J."/>
            <person name="Jones B.M."/>
            <person name="Lawson T."/>
            <person name="Leese F."/>
            <person name="Lindquist E."/>
            <person name="Lobanov A."/>
            <person name="Lomsadze A."/>
            <person name="Malik S.B."/>
            <person name="Marsh M.E."/>
            <person name="Mackinder L."/>
            <person name="Mock T."/>
            <person name="Mueller-Roeber B."/>
            <person name="Pagarete A."/>
            <person name="Parker M."/>
            <person name="Probert I."/>
            <person name="Quesneville H."/>
            <person name="Raines C."/>
            <person name="Rensing S.A."/>
            <person name="Riano-Pachon D.M."/>
            <person name="Richier S."/>
            <person name="Rokitta S."/>
            <person name="Shiraiwa Y."/>
            <person name="Soanes D.M."/>
            <person name="van der Giezen M."/>
            <person name="Wahlund T.M."/>
            <person name="Williams B."/>
            <person name="Wilson W."/>
            <person name="Wolfe G."/>
            <person name="Wurch L.L."/>
        </authorList>
    </citation>
    <scope>NUCLEOTIDE SEQUENCE</scope>
</reference>
<evidence type="ECO:0000259" key="2">
    <source>
        <dbReference type="Pfam" id="PF07910"/>
    </source>
</evidence>
<dbReference type="KEGG" id="ehx:EMIHUDRAFT_222397"/>
<protein>
    <recommendedName>
        <fullName evidence="2">UFSP1/2/DUB catalytic domain-containing protein</fullName>
    </recommendedName>
</protein>
<keyword evidence="4" id="KW-1185">Reference proteome</keyword>
<evidence type="ECO:0000256" key="1">
    <source>
        <dbReference type="ARBA" id="ARBA00022801"/>
    </source>
</evidence>
<dbReference type="HOGENOM" id="CLU_114366_0_0_1"/>
<dbReference type="RefSeq" id="XP_005793104.1">
    <property type="nucleotide sequence ID" value="XM_005793047.1"/>
</dbReference>
<accession>A0A0D3KY40</accession>
<dbReference type="PANTHER" id="PTHR48153:SF3">
    <property type="entry name" value="INACTIVE UFM1-SPECIFIC PROTEASE 1"/>
    <property type="match status" value="1"/>
</dbReference>
<organism evidence="3 4">
    <name type="scientific">Emiliania huxleyi (strain CCMP1516)</name>
    <dbReference type="NCBI Taxonomy" id="280463"/>
    <lineage>
        <taxon>Eukaryota</taxon>
        <taxon>Haptista</taxon>
        <taxon>Haptophyta</taxon>
        <taxon>Prymnesiophyceae</taxon>
        <taxon>Isochrysidales</taxon>
        <taxon>Noelaerhabdaceae</taxon>
        <taxon>Emiliania</taxon>
    </lineage>
</organism>
<dbReference type="PaxDb" id="2903-EOD40675"/>
<dbReference type="OMA" id="AISWIIN"/>
<dbReference type="InterPro" id="IPR012462">
    <property type="entry name" value="UFSP1/2_DUB_cat"/>
</dbReference>
<keyword evidence="1" id="KW-0378">Hydrolase</keyword>
<dbReference type="AlphaFoldDB" id="A0A0D3KY40"/>
<dbReference type="PANTHER" id="PTHR48153">
    <property type="entry name" value="UFM1-SPECIFIC PROTEASE 2"/>
    <property type="match status" value="1"/>
</dbReference>
<dbReference type="EnsemblProtists" id="EOD40675">
    <property type="protein sequence ID" value="EOD40675"/>
    <property type="gene ID" value="EMIHUDRAFT_222397"/>
</dbReference>
<reference evidence="3" key="2">
    <citation type="submission" date="2024-10" db="UniProtKB">
        <authorList>
            <consortium name="EnsemblProtists"/>
        </authorList>
    </citation>
    <scope>IDENTIFICATION</scope>
</reference>
<evidence type="ECO:0000313" key="4">
    <source>
        <dbReference type="Proteomes" id="UP000013827"/>
    </source>
</evidence>
<dbReference type="Proteomes" id="UP000013827">
    <property type="component" value="Unassembled WGS sequence"/>
</dbReference>
<sequence length="239" mass="24726">MLPPLATARELAGASSASAAEEHLVCGKLRFFHYACDRHDDCGWGCGYRTVQSQLSWLAPDTAPPSIPELQQVLGVGAREWIGVPDAVTLLDALHGAAVEVLPLASGLALASEWRRLAAHFDAGGGPVMVGGGGDVYSKTVIGVRGGAAGEPELLILDPHFMDAAALHASDLGAVRAAGWIAWRPSGAALPSASFYNLGMVRRPADGAVRRRSVTAPPATSEPAGGWSIEVVASGEEMS</sequence>
<dbReference type="GeneID" id="17285945"/>
<dbReference type="GO" id="GO:0071567">
    <property type="term" value="F:deUFMylase activity"/>
    <property type="evidence" value="ECO:0007669"/>
    <property type="project" value="TreeGrafter"/>
</dbReference>
<dbReference type="eggNOG" id="KOG2433">
    <property type="taxonomic scope" value="Eukaryota"/>
</dbReference>
<name>A0A0D3KY40_EMIH1</name>
<dbReference type="Gene3D" id="3.90.70.130">
    <property type="match status" value="1"/>
</dbReference>
<dbReference type="STRING" id="2903.R1FNM5"/>
<evidence type="ECO:0000313" key="3">
    <source>
        <dbReference type="EnsemblProtists" id="EOD40675"/>
    </source>
</evidence>